<dbReference type="PROSITE" id="PS00518">
    <property type="entry name" value="ZF_RING_1"/>
    <property type="match status" value="1"/>
</dbReference>
<reference evidence="6" key="1">
    <citation type="submission" date="2022-07" db="EMBL/GenBank/DDBJ databases">
        <authorList>
            <person name="Macas J."/>
            <person name="Novak P."/>
            <person name="Neumann P."/>
        </authorList>
    </citation>
    <scope>NUCLEOTIDE SEQUENCE</scope>
</reference>
<proteinExistence type="predicted"/>
<keyword evidence="3" id="KW-0862">Zinc</keyword>
<keyword evidence="1" id="KW-0479">Metal-binding</keyword>
<evidence type="ECO:0000256" key="2">
    <source>
        <dbReference type="ARBA" id="ARBA00022771"/>
    </source>
</evidence>
<dbReference type="EMBL" id="CAMAPF010001073">
    <property type="protein sequence ID" value="CAH9145174.1"/>
    <property type="molecule type" value="Genomic_DNA"/>
</dbReference>
<dbReference type="GO" id="GO:0008270">
    <property type="term" value="F:zinc ion binding"/>
    <property type="evidence" value="ECO:0007669"/>
    <property type="project" value="UniProtKB-KW"/>
</dbReference>
<organism evidence="6 7">
    <name type="scientific">Cuscuta epithymum</name>
    <dbReference type="NCBI Taxonomy" id="186058"/>
    <lineage>
        <taxon>Eukaryota</taxon>
        <taxon>Viridiplantae</taxon>
        <taxon>Streptophyta</taxon>
        <taxon>Embryophyta</taxon>
        <taxon>Tracheophyta</taxon>
        <taxon>Spermatophyta</taxon>
        <taxon>Magnoliopsida</taxon>
        <taxon>eudicotyledons</taxon>
        <taxon>Gunneridae</taxon>
        <taxon>Pentapetalae</taxon>
        <taxon>asterids</taxon>
        <taxon>lamiids</taxon>
        <taxon>Solanales</taxon>
        <taxon>Convolvulaceae</taxon>
        <taxon>Cuscuteae</taxon>
        <taxon>Cuscuta</taxon>
        <taxon>Cuscuta subgen. Cuscuta</taxon>
    </lineage>
</organism>
<sequence length="275" mass="32288">MAEEERSITELTPDPNPCPICLGPVTEESYLDQCFHKFCYNCIQRWTKVVASKQATQPASVKCPVCKVQKRLIGSKFIIHTLNFSVIHGYDGISYQRYYLDQNLGNSAFFSRSHKYRLRCYYTETETLAEKLKVMRYWKLHKYRQPAHQLYNWLTREIQALTQEKDVDIVVHHLNGVIESFKRNTEIHMQRTAEETRQEFRVLVSQAARPFLSGRADHLVNEIELFLASELTIDAFDEVYIQHLGWDCHEITKDGIEEGKVESFSTPYLYIFDED</sequence>
<dbReference type="Proteomes" id="UP001152523">
    <property type="component" value="Unassembled WGS sequence"/>
</dbReference>
<dbReference type="InterPro" id="IPR017907">
    <property type="entry name" value="Znf_RING_CS"/>
</dbReference>
<evidence type="ECO:0000256" key="4">
    <source>
        <dbReference type="PROSITE-ProRule" id="PRU00175"/>
    </source>
</evidence>
<evidence type="ECO:0000313" key="7">
    <source>
        <dbReference type="Proteomes" id="UP001152523"/>
    </source>
</evidence>
<gene>
    <name evidence="6" type="ORF">CEPIT_LOCUS42012</name>
</gene>
<dbReference type="SUPFAM" id="SSF57850">
    <property type="entry name" value="RING/U-box"/>
    <property type="match status" value="1"/>
</dbReference>
<evidence type="ECO:0000256" key="3">
    <source>
        <dbReference type="ARBA" id="ARBA00022833"/>
    </source>
</evidence>
<dbReference type="Gene3D" id="3.30.40.10">
    <property type="entry name" value="Zinc/RING finger domain, C3HC4 (zinc finger)"/>
    <property type="match status" value="1"/>
</dbReference>
<evidence type="ECO:0000256" key="1">
    <source>
        <dbReference type="ARBA" id="ARBA00022723"/>
    </source>
</evidence>
<feature type="domain" description="RING-type" evidence="5">
    <location>
        <begin position="18"/>
        <end position="67"/>
    </location>
</feature>
<comment type="caution">
    <text evidence="6">The sequence shown here is derived from an EMBL/GenBank/DDBJ whole genome shotgun (WGS) entry which is preliminary data.</text>
</comment>
<dbReference type="SMART" id="SM00184">
    <property type="entry name" value="RING"/>
    <property type="match status" value="1"/>
</dbReference>
<keyword evidence="7" id="KW-1185">Reference proteome</keyword>
<dbReference type="PANTHER" id="PTHR47692:SF2">
    <property type="entry name" value="ZINC FINGER RING-TYPE DOMAIN CONTAINING PROTEIN"/>
    <property type="match status" value="1"/>
</dbReference>
<accession>A0AAV0GBT9</accession>
<dbReference type="PANTHER" id="PTHR47692">
    <property type="entry name" value="RING/U-BOX SUPERFAMILY PROTEIN"/>
    <property type="match status" value="1"/>
</dbReference>
<dbReference type="Pfam" id="PF00097">
    <property type="entry name" value="zf-C3HC4"/>
    <property type="match status" value="1"/>
</dbReference>
<dbReference type="PROSITE" id="PS50089">
    <property type="entry name" value="ZF_RING_2"/>
    <property type="match status" value="1"/>
</dbReference>
<evidence type="ECO:0000259" key="5">
    <source>
        <dbReference type="PROSITE" id="PS50089"/>
    </source>
</evidence>
<keyword evidence="2 4" id="KW-0863">Zinc-finger</keyword>
<dbReference type="InterPro" id="IPR018957">
    <property type="entry name" value="Znf_C3HC4_RING-type"/>
</dbReference>
<protein>
    <recommendedName>
        <fullName evidence="5">RING-type domain-containing protein</fullName>
    </recommendedName>
</protein>
<dbReference type="InterPro" id="IPR013083">
    <property type="entry name" value="Znf_RING/FYVE/PHD"/>
</dbReference>
<dbReference type="AlphaFoldDB" id="A0AAV0GBT9"/>
<evidence type="ECO:0000313" key="6">
    <source>
        <dbReference type="EMBL" id="CAH9145174.1"/>
    </source>
</evidence>
<dbReference type="InterPro" id="IPR001841">
    <property type="entry name" value="Znf_RING"/>
</dbReference>
<name>A0AAV0GBT9_9ASTE</name>